<evidence type="ECO:0000313" key="1">
    <source>
        <dbReference type="EMBL" id="MBB6564251.1"/>
    </source>
</evidence>
<comment type="caution">
    <text evidence="1">The sequence shown here is derived from an EMBL/GenBank/DDBJ whole genome shotgun (WGS) entry which is preliminary data.</text>
</comment>
<evidence type="ECO:0000313" key="2">
    <source>
        <dbReference type="Proteomes" id="UP000575083"/>
    </source>
</evidence>
<proteinExistence type="predicted"/>
<dbReference type="Proteomes" id="UP000575083">
    <property type="component" value="Unassembled WGS sequence"/>
</dbReference>
<organism evidence="1 2">
    <name type="scientific">Acidovorax soli</name>
    <dbReference type="NCBI Taxonomy" id="592050"/>
    <lineage>
        <taxon>Bacteria</taxon>
        <taxon>Pseudomonadati</taxon>
        <taxon>Pseudomonadota</taxon>
        <taxon>Betaproteobacteria</taxon>
        <taxon>Burkholderiales</taxon>
        <taxon>Comamonadaceae</taxon>
        <taxon>Acidovorax</taxon>
    </lineage>
</organism>
<name>A0A7X0PLY5_9BURK</name>
<gene>
    <name evidence="1" type="ORF">HNP48_006978</name>
</gene>
<sequence>MVQRREAPTALAVQVVEILWSKATRGAPRSNERAALPRAFPRLPSPTEGAVFVLQRHCMAEWVQQFSPRLVETSQAPEVPRSLDVLRLAPLPQGGFLLGWTGTPDGGQPRRHPDRSALELLPGQYARLILNARHTNYSGQYYSETIYHLACGTPTTPERFTQGPPDHDLDLKAYLF</sequence>
<dbReference type="EMBL" id="JACHLK010000033">
    <property type="protein sequence ID" value="MBB6564251.1"/>
    <property type="molecule type" value="Genomic_DNA"/>
</dbReference>
<protein>
    <submittedName>
        <fullName evidence="1">Uncharacterized protein</fullName>
    </submittedName>
</protein>
<dbReference type="AlphaFoldDB" id="A0A7X0PLY5"/>
<keyword evidence="2" id="KW-1185">Reference proteome</keyword>
<accession>A0A7X0PLY5</accession>
<dbReference type="RefSeq" id="WP_184866099.1">
    <property type="nucleotide sequence ID" value="NZ_JACHLK010000033.1"/>
</dbReference>
<reference evidence="1 2" key="1">
    <citation type="submission" date="2020-08" db="EMBL/GenBank/DDBJ databases">
        <title>Functional genomics of gut bacteria from endangered species of beetles.</title>
        <authorList>
            <person name="Carlos-Shanley C."/>
        </authorList>
    </citation>
    <scope>NUCLEOTIDE SEQUENCE [LARGE SCALE GENOMIC DNA]</scope>
    <source>
        <strain evidence="1 2">S00198</strain>
    </source>
</reference>